<evidence type="ECO:0000313" key="1">
    <source>
        <dbReference type="EMBL" id="SHG96570.1"/>
    </source>
</evidence>
<dbReference type="RefSeq" id="WP_072897088.1">
    <property type="nucleotide sequence ID" value="NZ_FQWZ01000004.1"/>
</dbReference>
<protein>
    <recommendedName>
        <fullName evidence="3">Phosphatidate cytidylyltransferase</fullName>
    </recommendedName>
</protein>
<dbReference type="AlphaFoldDB" id="A0A1M5P459"/>
<gene>
    <name evidence="1" type="ORF">SAMN04488068_2014</name>
</gene>
<evidence type="ECO:0008006" key="3">
    <source>
        <dbReference type="Google" id="ProtNLM"/>
    </source>
</evidence>
<reference evidence="1 2" key="1">
    <citation type="submission" date="2016-11" db="EMBL/GenBank/DDBJ databases">
        <authorList>
            <person name="Jaros S."/>
            <person name="Januszkiewicz K."/>
            <person name="Wedrychowicz H."/>
        </authorList>
    </citation>
    <scope>NUCLEOTIDE SEQUENCE [LARGE SCALE GENOMIC DNA]</scope>
    <source>
        <strain evidence="1 2">CGMCC 1.7049</strain>
    </source>
</reference>
<dbReference type="EMBL" id="FQWZ01000004">
    <property type="protein sequence ID" value="SHG96570.1"/>
    <property type="molecule type" value="Genomic_DNA"/>
</dbReference>
<dbReference type="Proteomes" id="UP000199758">
    <property type="component" value="Unassembled WGS sequence"/>
</dbReference>
<name>A0A1M5P459_9GAMM</name>
<accession>A0A1M5P459</accession>
<evidence type="ECO:0000313" key="2">
    <source>
        <dbReference type="Proteomes" id="UP000199758"/>
    </source>
</evidence>
<dbReference type="STRING" id="490188.SAMN04488068_2014"/>
<keyword evidence="2" id="KW-1185">Reference proteome</keyword>
<sequence>MSAARDPLQRAIAQELDRPVAPAIAAFAAQLAQRGGNTVVAVLFYGSNLRSGDLGGVLDYYVLVDRLARWHPRRVAAIANQLLPPNVSYETTQIDGVDLRAKVAVLSLQQFQRGMRQAAIDTTLWARFAQPLGLAWVRDPAARTQTIAAVCAAVATAARWAALLGPERGRAVEFWQALFQRTYAAELRVERGGCRARSLIEHESERYTRLLPLAWRASSVDFRVRDGNLLEPRINPTQRQLGARAWKLRHALGKPLNLARLAKATFTFENGADYVAWKVERHAGIQLQLSAWQRRHPLLAAPAVLWKLRRAKALR</sequence>
<organism evidence="1 2">
    <name type="scientific">Hydrocarboniphaga daqingensis</name>
    <dbReference type="NCBI Taxonomy" id="490188"/>
    <lineage>
        <taxon>Bacteria</taxon>
        <taxon>Pseudomonadati</taxon>
        <taxon>Pseudomonadota</taxon>
        <taxon>Gammaproteobacteria</taxon>
        <taxon>Nevskiales</taxon>
        <taxon>Nevskiaceae</taxon>
        <taxon>Hydrocarboniphaga</taxon>
    </lineage>
</organism>
<proteinExistence type="predicted"/>